<sequence>MVDSHELGDLFELGDWFVCRFILGNCDGFDLLFRVVVTSGNGIRSSKARWKSESWNVQEIGITYPAPRMAI</sequence>
<gene>
    <name evidence="1" type="ORF">I7I53_11617</name>
</gene>
<dbReference type="AlphaFoldDB" id="A0A8A1LW39"/>
<evidence type="ECO:0000313" key="1">
    <source>
        <dbReference type="EMBL" id="QSS57435.1"/>
    </source>
</evidence>
<reference evidence="1" key="1">
    <citation type="submission" date="2021-01" db="EMBL/GenBank/DDBJ databases">
        <title>Chromosome-level genome assembly of a human fungal pathogen reveals clustering of transcriptionally co-regulated genes.</title>
        <authorList>
            <person name="Voorhies M."/>
            <person name="Cohen S."/>
            <person name="Shea T.P."/>
            <person name="Petrus S."/>
            <person name="Munoz J.F."/>
            <person name="Poplawski S."/>
            <person name="Goldman W.E."/>
            <person name="Michael T."/>
            <person name="Cuomo C.A."/>
            <person name="Sil A."/>
            <person name="Beyhan S."/>
        </authorList>
    </citation>
    <scope>NUCLEOTIDE SEQUENCE</scope>
    <source>
        <strain evidence="1">H88</strain>
    </source>
</reference>
<dbReference type="Proteomes" id="UP000663419">
    <property type="component" value="Chromosome 6"/>
</dbReference>
<proteinExistence type="predicted"/>
<name>A0A8A1LW39_AJEC8</name>
<dbReference type="EMBL" id="CP069107">
    <property type="protein sequence ID" value="QSS57435.1"/>
    <property type="molecule type" value="Genomic_DNA"/>
</dbReference>
<evidence type="ECO:0000313" key="2">
    <source>
        <dbReference type="Proteomes" id="UP000663419"/>
    </source>
</evidence>
<organism evidence="1 2">
    <name type="scientific">Ajellomyces capsulatus (strain H88)</name>
    <name type="common">Darling's disease fungus</name>
    <name type="synonym">Histoplasma capsulatum</name>
    <dbReference type="NCBI Taxonomy" id="544711"/>
    <lineage>
        <taxon>Eukaryota</taxon>
        <taxon>Fungi</taxon>
        <taxon>Dikarya</taxon>
        <taxon>Ascomycota</taxon>
        <taxon>Pezizomycotina</taxon>
        <taxon>Eurotiomycetes</taxon>
        <taxon>Eurotiomycetidae</taxon>
        <taxon>Onygenales</taxon>
        <taxon>Ajellomycetaceae</taxon>
        <taxon>Histoplasma</taxon>
    </lineage>
</organism>
<accession>A0A8A1LW39</accession>
<dbReference type="VEuPathDB" id="FungiDB:I7I53_11617"/>
<protein>
    <submittedName>
        <fullName evidence="1">Uncharacterized protein</fullName>
    </submittedName>
</protein>